<protein>
    <submittedName>
        <fullName evidence="1">Protein DELAY OF GERMINATION 1</fullName>
    </submittedName>
</protein>
<dbReference type="EMBL" id="CM039171">
    <property type="protein sequence ID" value="KAH9797349.1"/>
    <property type="molecule type" value="Genomic_DNA"/>
</dbReference>
<gene>
    <name evidence="1" type="ORF">KPL71_005841</name>
</gene>
<keyword evidence="2" id="KW-1185">Reference proteome</keyword>
<sequence>MASSHKLRSRCCFNEWMHVQEQELNELLHAQTLTTKNENSENLCIRPTKKIIKNYEEYMEKRSQLFHDEASGFFAPRWCSSLENSSHWMGGCRPSSFIRLLYAQSGSKVTVNS</sequence>
<name>A0ACB8NHL4_CITSI</name>
<dbReference type="Proteomes" id="UP000829398">
    <property type="component" value="Chromosome 2"/>
</dbReference>
<evidence type="ECO:0000313" key="1">
    <source>
        <dbReference type="EMBL" id="KAH9797349.1"/>
    </source>
</evidence>
<reference evidence="2" key="1">
    <citation type="journal article" date="2023" name="Hortic. Res.">
        <title>A chromosome-level phased genome enabling allele-level studies in sweet orange: a case study on citrus Huanglongbing tolerance.</title>
        <authorList>
            <person name="Wu B."/>
            <person name="Yu Q."/>
            <person name="Deng Z."/>
            <person name="Duan Y."/>
            <person name="Luo F."/>
            <person name="Gmitter F. Jr."/>
        </authorList>
    </citation>
    <scope>NUCLEOTIDE SEQUENCE [LARGE SCALE GENOMIC DNA]</scope>
    <source>
        <strain evidence="2">cv. Valencia</strain>
    </source>
</reference>
<comment type="caution">
    <text evidence="1">The sequence shown here is derived from an EMBL/GenBank/DDBJ whole genome shotgun (WGS) entry which is preliminary data.</text>
</comment>
<organism evidence="1 2">
    <name type="scientific">Citrus sinensis</name>
    <name type="common">Sweet orange</name>
    <name type="synonym">Citrus aurantium var. sinensis</name>
    <dbReference type="NCBI Taxonomy" id="2711"/>
    <lineage>
        <taxon>Eukaryota</taxon>
        <taxon>Viridiplantae</taxon>
        <taxon>Streptophyta</taxon>
        <taxon>Embryophyta</taxon>
        <taxon>Tracheophyta</taxon>
        <taxon>Spermatophyta</taxon>
        <taxon>Magnoliopsida</taxon>
        <taxon>eudicotyledons</taxon>
        <taxon>Gunneridae</taxon>
        <taxon>Pentapetalae</taxon>
        <taxon>rosids</taxon>
        <taxon>malvids</taxon>
        <taxon>Sapindales</taxon>
        <taxon>Rutaceae</taxon>
        <taxon>Aurantioideae</taxon>
        <taxon>Citrus</taxon>
    </lineage>
</organism>
<proteinExistence type="predicted"/>
<evidence type="ECO:0000313" key="2">
    <source>
        <dbReference type="Proteomes" id="UP000829398"/>
    </source>
</evidence>
<accession>A0ACB8NHL4</accession>